<dbReference type="GO" id="GO:0005524">
    <property type="term" value="F:ATP binding"/>
    <property type="evidence" value="ECO:0007669"/>
    <property type="project" value="UniProtKB-KW"/>
</dbReference>
<keyword evidence="1" id="KW-0813">Transport</keyword>
<dbReference type="Pfam" id="PF12399">
    <property type="entry name" value="BCA_ABC_TP_C"/>
    <property type="match status" value="1"/>
</dbReference>
<evidence type="ECO:0000259" key="4">
    <source>
        <dbReference type="PROSITE" id="PS50893"/>
    </source>
</evidence>
<dbReference type="InterPro" id="IPR032823">
    <property type="entry name" value="BCA_ABC_TP_C"/>
</dbReference>
<dbReference type="GO" id="GO:0015808">
    <property type="term" value="P:L-alanine transport"/>
    <property type="evidence" value="ECO:0007669"/>
    <property type="project" value="TreeGrafter"/>
</dbReference>
<evidence type="ECO:0000256" key="1">
    <source>
        <dbReference type="ARBA" id="ARBA00022448"/>
    </source>
</evidence>
<comment type="caution">
    <text evidence="5">The sequence shown here is derived from an EMBL/GenBank/DDBJ whole genome shotgun (WGS) entry which is preliminary data.</text>
</comment>
<organism evidence="5 6">
    <name type="scientific">Rhizobium leguminosarum</name>
    <dbReference type="NCBI Taxonomy" id="384"/>
    <lineage>
        <taxon>Bacteria</taxon>
        <taxon>Pseudomonadati</taxon>
        <taxon>Pseudomonadota</taxon>
        <taxon>Alphaproteobacteria</taxon>
        <taxon>Hyphomicrobiales</taxon>
        <taxon>Rhizobiaceae</taxon>
        <taxon>Rhizobium/Agrobacterium group</taxon>
        <taxon>Rhizobium</taxon>
    </lineage>
</organism>
<dbReference type="InterPro" id="IPR003439">
    <property type="entry name" value="ABC_transporter-like_ATP-bd"/>
</dbReference>
<dbReference type="GO" id="GO:1903806">
    <property type="term" value="P:L-isoleucine import across plasma membrane"/>
    <property type="evidence" value="ECO:0007669"/>
    <property type="project" value="TreeGrafter"/>
</dbReference>
<dbReference type="AlphaFoldDB" id="A0A4Q1TLW2"/>
<dbReference type="GO" id="GO:0005304">
    <property type="term" value="F:L-valine transmembrane transporter activity"/>
    <property type="evidence" value="ECO:0007669"/>
    <property type="project" value="TreeGrafter"/>
</dbReference>
<dbReference type="GO" id="GO:0005886">
    <property type="term" value="C:plasma membrane"/>
    <property type="evidence" value="ECO:0007669"/>
    <property type="project" value="TreeGrafter"/>
</dbReference>
<dbReference type="PANTHER" id="PTHR45772:SF7">
    <property type="entry name" value="AMINO ACID ABC TRANSPORTER ATP-BINDING PROTEIN"/>
    <property type="match status" value="1"/>
</dbReference>
<dbReference type="InterPro" id="IPR027417">
    <property type="entry name" value="P-loop_NTPase"/>
</dbReference>
<dbReference type="Gene3D" id="3.40.50.300">
    <property type="entry name" value="P-loop containing nucleotide triphosphate hydrolases"/>
    <property type="match status" value="1"/>
</dbReference>
<dbReference type="CDD" id="cd03219">
    <property type="entry name" value="ABC_Mj1267_LivG_branched"/>
    <property type="match status" value="1"/>
</dbReference>
<dbReference type="InterPro" id="IPR003593">
    <property type="entry name" value="AAA+_ATPase"/>
</dbReference>
<feature type="domain" description="ABC transporter" evidence="4">
    <location>
        <begin position="19"/>
        <end position="252"/>
    </location>
</feature>
<evidence type="ECO:0000256" key="2">
    <source>
        <dbReference type="ARBA" id="ARBA00022741"/>
    </source>
</evidence>
<dbReference type="SMART" id="SM00382">
    <property type="entry name" value="AAA"/>
    <property type="match status" value="1"/>
</dbReference>
<accession>A0A4Q1TLW2</accession>
<keyword evidence="3 5" id="KW-0067">ATP-binding</keyword>
<dbReference type="GO" id="GO:0015188">
    <property type="term" value="F:L-isoleucine transmembrane transporter activity"/>
    <property type="evidence" value="ECO:0007669"/>
    <property type="project" value="TreeGrafter"/>
</dbReference>
<dbReference type="Pfam" id="PF00005">
    <property type="entry name" value="ABC_tran"/>
    <property type="match status" value="1"/>
</dbReference>
<name>A0A4Q1TLW2_RHILE</name>
<reference evidence="5 6" key="1">
    <citation type="submission" date="2017-03" db="EMBL/GenBank/DDBJ databases">
        <authorList>
            <person name="Safronova V.I."/>
            <person name="Sazanova A.L."/>
            <person name="Chirak E.R."/>
        </authorList>
    </citation>
    <scope>NUCLEOTIDE SEQUENCE [LARGE SCALE GENOMIC DNA]</scope>
    <source>
        <strain evidence="5 6">Tri-43</strain>
    </source>
</reference>
<evidence type="ECO:0000313" key="6">
    <source>
        <dbReference type="Proteomes" id="UP000290767"/>
    </source>
</evidence>
<sequence length="255" mass="27284">MDNQVQRQEALRRPGGAFLSAKGIHKRFGALVVLENLDFSMGDGEAIGIVGPNGAGKTTLLSVLAGAFPPNEGSITFDGVDVTRRTAAERCRSGLVRTHQIPKPFGGMTTFENVFVAASHGNAASRDEAYERVVDSLSLCGMLGVANRPADTLGLLDRKRLELARALATQPRLMLLDEIGGGLTDGEASELVETILELRRRGIGIVWIEHIVHILLQVAERVICMDAGRIIADGEPKMVMSDAEVVKAYLGGTPT</sequence>
<keyword evidence="2" id="KW-0547">Nucleotide-binding</keyword>
<dbReference type="GO" id="GO:0015192">
    <property type="term" value="F:L-phenylalanine transmembrane transporter activity"/>
    <property type="evidence" value="ECO:0007669"/>
    <property type="project" value="TreeGrafter"/>
</dbReference>
<proteinExistence type="predicted"/>
<dbReference type="SUPFAM" id="SSF52540">
    <property type="entry name" value="P-loop containing nucleoside triphosphate hydrolases"/>
    <property type="match status" value="1"/>
</dbReference>
<dbReference type="Proteomes" id="UP000290767">
    <property type="component" value="Unassembled WGS sequence"/>
</dbReference>
<gene>
    <name evidence="5" type="ORF">B5P46_24755</name>
</gene>
<protein>
    <submittedName>
        <fullName evidence="5">ABC transporter ATP-binding protein</fullName>
    </submittedName>
</protein>
<dbReference type="GO" id="GO:1903805">
    <property type="term" value="P:L-valine import across plasma membrane"/>
    <property type="evidence" value="ECO:0007669"/>
    <property type="project" value="TreeGrafter"/>
</dbReference>
<dbReference type="EMBL" id="MZMU01000018">
    <property type="protein sequence ID" value="RXT19536.1"/>
    <property type="molecule type" value="Genomic_DNA"/>
</dbReference>
<dbReference type="PANTHER" id="PTHR45772">
    <property type="entry name" value="CONSERVED COMPONENT OF ABC TRANSPORTER FOR NATURAL AMINO ACIDS-RELATED"/>
    <property type="match status" value="1"/>
</dbReference>
<dbReference type="PROSITE" id="PS50893">
    <property type="entry name" value="ABC_TRANSPORTER_2"/>
    <property type="match status" value="1"/>
</dbReference>
<evidence type="ECO:0000313" key="5">
    <source>
        <dbReference type="EMBL" id="RXT19536.1"/>
    </source>
</evidence>
<dbReference type="GO" id="GO:0042941">
    <property type="term" value="P:D-alanine transmembrane transport"/>
    <property type="evidence" value="ECO:0007669"/>
    <property type="project" value="TreeGrafter"/>
</dbReference>
<dbReference type="InterPro" id="IPR051120">
    <property type="entry name" value="ABC_AA/LPS_Transport"/>
</dbReference>
<evidence type="ECO:0000256" key="3">
    <source>
        <dbReference type="ARBA" id="ARBA00022840"/>
    </source>
</evidence>
<dbReference type="GO" id="GO:0016887">
    <property type="term" value="F:ATP hydrolysis activity"/>
    <property type="evidence" value="ECO:0007669"/>
    <property type="project" value="InterPro"/>
</dbReference>